<accession>A0AAD6QZE3</accession>
<evidence type="ECO:0000313" key="2">
    <source>
        <dbReference type="Proteomes" id="UP001164929"/>
    </source>
</evidence>
<sequence>MCMRLTHNLQGLVRKRKPHSSSGMSQPFQEDNFGEQYKRTAVNIGFAVPSQSLTVNSVLAGRFPYAYQQPKIIKLK</sequence>
<name>A0AAD6QZE3_9ROSI</name>
<keyword evidence="2" id="KW-1185">Reference proteome</keyword>
<dbReference type="Proteomes" id="UP001164929">
    <property type="component" value="Chromosome 5"/>
</dbReference>
<comment type="caution">
    <text evidence="1">The sequence shown here is derived from an EMBL/GenBank/DDBJ whole genome shotgun (WGS) entry which is preliminary data.</text>
</comment>
<proteinExistence type="predicted"/>
<reference evidence="1" key="1">
    <citation type="journal article" date="2023" name="Mol. Ecol. Resour.">
        <title>Chromosome-level genome assembly of a triploid poplar Populus alba 'Berolinensis'.</title>
        <authorList>
            <person name="Chen S."/>
            <person name="Yu Y."/>
            <person name="Wang X."/>
            <person name="Wang S."/>
            <person name="Zhang T."/>
            <person name="Zhou Y."/>
            <person name="He R."/>
            <person name="Meng N."/>
            <person name="Wang Y."/>
            <person name="Liu W."/>
            <person name="Liu Z."/>
            <person name="Liu J."/>
            <person name="Guo Q."/>
            <person name="Huang H."/>
            <person name="Sederoff R.R."/>
            <person name="Wang G."/>
            <person name="Qu G."/>
            <person name="Chen S."/>
        </authorList>
    </citation>
    <scope>NUCLEOTIDE SEQUENCE</scope>
    <source>
        <strain evidence="1">SC-2020</strain>
    </source>
</reference>
<dbReference type="EMBL" id="JAQIZT010000005">
    <property type="protein sequence ID" value="KAJ6998722.1"/>
    <property type="molecule type" value="Genomic_DNA"/>
</dbReference>
<gene>
    <name evidence="1" type="ORF">NC653_014782</name>
</gene>
<protein>
    <submittedName>
        <fullName evidence="1">Uncharacterized protein</fullName>
    </submittedName>
</protein>
<dbReference type="AlphaFoldDB" id="A0AAD6QZE3"/>
<evidence type="ECO:0000313" key="1">
    <source>
        <dbReference type="EMBL" id="KAJ6998722.1"/>
    </source>
</evidence>
<organism evidence="1 2">
    <name type="scientific">Populus alba x Populus x berolinensis</name>
    <dbReference type="NCBI Taxonomy" id="444605"/>
    <lineage>
        <taxon>Eukaryota</taxon>
        <taxon>Viridiplantae</taxon>
        <taxon>Streptophyta</taxon>
        <taxon>Embryophyta</taxon>
        <taxon>Tracheophyta</taxon>
        <taxon>Spermatophyta</taxon>
        <taxon>Magnoliopsida</taxon>
        <taxon>eudicotyledons</taxon>
        <taxon>Gunneridae</taxon>
        <taxon>Pentapetalae</taxon>
        <taxon>rosids</taxon>
        <taxon>fabids</taxon>
        <taxon>Malpighiales</taxon>
        <taxon>Salicaceae</taxon>
        <taxon>Saliceae</taxon>
        <taxon>Populus</taxon>
    </lineage>
</organism>